<protein>
    <submittedName>
        <fullName evidence="1">Uncharacterized protein</fullName>
    </submittedName>
</protein>
<accession>A0A183JH53</accession>
<dbReference type="AlphaFoldDB" id="A0A183JH53"/>
<dbReference type="WBParaSite" id="SCUD_0000202601-mRNA-1">
    <property type="protein sequence ID" value="SCUD_0000202601-mRNA-1"/>
    <property type="gene ID" value="SCUD_0000202601"/>
</dbReference>
<sequence>MIEARTWNFQLILIRLSKTKNHTIHQCDTTTYRLEHDDNVRND</sequence>
<reference evidence="1" key="1">
    <citation type="submission" date="2016-06" db="UniProtKB">
        <authorList>
            <consortium name="WormBaseParasite"/>
        </authorList>
    </citation>
    <scope>IDENTIFICATION</scope>
</reference>
<name>A0A183JH53_9TREM</name>
<organism evidence="1">
    <name type="scientific">Schistosoma curassoni</name>
    <dbReference type="NCBI Taxonomy" id="6186"/>
    <lineage>
        <taxon>Eukaryota</taxon>
        <taxon>Metazoa</taxon>
        <taxon>Spiralia</taxon>
        <taxon>Lophotrochozoa</taxon>
        <taxon>Platyhelminthes</taxon>
        <taxon>Trematoda</taxon>
        <taxon>Digenea</taxon>
        <taxon>Strigeidida</taxon>
        <taxon>Schistosomatoidea</taxon>
        <taxon>Schistosomatidae</taxon>
        <taxon>Schistosoma</taxon>
    </lineage>
</organism>
<evidence type="ECO:0000313" key="1">
    <source>
        <dbReference type="WBParaSite" id="SCUD_0000202601-mRNA-1"/>
    </source>
</evidence>
<proteinExistence type="predicted"/>